<dbReference type="Pfam" id="PF07714">
    <property type="entry name" value="PK_Tyr_Ser-Thr"/>
    <property type="match status" value="1"/>
</dbReference>
<dbReference type="InterPro" id="IPR011009">
    <property type="entry name" value="Kinase-like_dom_sf"/>
</dbReference>
<dbReference type="WBParaSite" id="mrna-Wban_10947">
    <property type="protein sequence ID" value="mrna-Wban_10947"/>
    <property type="gene ID" value="Wban_10947"/>
</dbReference>
<dbReference type="GO" id="GO:0005524">
    <property type="term" value="F:ATP binding"/>
    <property type="evidence" value="ECO:0007669"/>
    <property type="project" value="UniProtKB-KW"/>
</dbReference>
<evidence type="ECO:0000313" key="4">
    <source>
        <dbReference type="Proteomes" id="UP000093561"/>
    </source>
</evidence>
<dbReference type="InterPro" id="IPR000719">
    <property type="entry name" value="Prot_kinase_dom"/>
</dbReference>
<dbReference type="Proteomes" id="UP000093561">
    <property type="component" value="Unassembled WGS sequence"/>
</dbReference>
<organism evidence="4 5">
    <name type="scientific">Wuchereria bancrofti</name>
    <dbReference type="NCBI Taxonomy" id="6293"/>
    <lineage>
        <taxon>Eukaryota</taxon>
        <taxon>Metazoa</taxon>
        <taxon>Ecdysozoa</taxon>
        <taxon>Nematoda</taxon>
        <taxon>Chromadorea</taxon>
        <taxon>Rhabditida</taxon>
        <taxon>Spirurina</taxon>
        <taxon>Spiruromorpha</taxon>
        <taxon>Filarioidea</taxon>
        <taxon>Onchocercidae</taxon>
        <taxon>Wuchereria</taxon>
    </lineage>
</organism>
<protein>
    <recommendedName>
        <fullName evidence="3">Protein kinase domain-containing protein</fullName>
    </recommendedName>
</protein>
<dbReference type="Gene3D" id="1.10.510.10">
    <property type="entry name" value="Transferase(Phosphotransferase) domain 1"/>
    <property type="match status" value="1"/>
</dbReference>
<dbReference type="SMART" id="SM00219">
    <property type="entry name" value="TyrKc"/>
    <property type="match status" value="1"/>
</dbReference>
<dbReference type="InterPro" id="IPR001245">
    <property type="entry name" value="Ser-Thr/Tyr_kinase_cat_dom"/>
</dbReference>
<sequence>MEIAAGMKYLEQKQIVHGHLSPQCVLIDQNKMLYGIDDNATMYLELAPYGNVRQYLAHKPEINFLNKLQLVMEIAAGMKYLEQKQIVHGHLSPQCVLIDQNKMNKWSNKSDVWSFAATWEIFNDYTMIPFAKLTNAQLLENAKHIFSGHNANKWSNKSDVWSFAATWEIFNDYTMIPFAKLTNAQLLENAKHIFSGHNA</sequence>
<evidence type="ECO:0000259" key="3">
    <source>
        <dbReference type="PROSITE" id="PS50011"/>
    </source>
</evidence>
<evidence type="ECO:0000256" key="2">
    <source>
        <dbReference type="ARBA" id="ARBA00022840"/>
    </source>
</evidence>
<reference evidence="5" key="3">
    <citation type="submission" date="2024-02" db="UniProtKB">
        <authorList>
            <consortium name="WormBaseParasite"/>
        </authorList>
    </citation>
    <scope>IDENTIFICATION</scope>
    <source>
        <strain evidence="5">pt0022</strain>
    </source>
</reference>
<keyword evidence="2" id="KW-0067">ATP-binding</keyword>
<dbReference type="PANTHER" id="PTHR24418">
    <property type="entry name" value="TYROSINE-PROTEIN KINASE"/>
    <property type="match status" value="1"/>
</dbReference>
<evidence type="ECO:0000256" key="1">
    <source>
        <dbReference type="ARBA" id="ARBA00022741"/>
    </source>
</evidence>
<dbReference type="InterPro" id="IPR020635">
    <property type="entry name" value="Tyr_kinase_cat_dom"/>
</dbReference>
<dbReference type="PROSITE" id="PS50011">
    <property type="entry name" value="PROTEIN_KINASE_DOM"/>
    <property type="match status" value="1"/>
</dbReference>
<dbReference type="InterPro" id="IPR050198">
    <property type="entry name" value="Non-receptor_tyrosine_kinases"/>
</dbReference>
<dbReference type="GO" id="GO:0004713">
    <property type="term" value="F:protein tyrosine kinase activity"/>
    <property type="evidence" value="ECO:0007669"/>
    <property type="project" value="InterPro"/>
</dbReference>
<proteinExistence type="predicted"/>
<reference evidence="4" key="1">
    <citation type="submission" date="2015-03" db="EMBL/GenBank/DDBJ databases">
        <title>Wuchereria bancrofti Genome Sequencing Papua New Guinea Strain.</title>
        <authorList>
            <person name="Small S.T."/>
            <person name="Serre D."/>
            <person name="Zimmerman P.A."/>
        </authorList>
    </citation>
    <scope>NUCLEOTIDE SEQUENCE [LARGE SCALE GENOMIC DNA]</scope>
    <source>
        <strain evidence="4">pt0022</strain>
    </source>
</reference>
<name>A0AAF5Q6V1_WUCBA</name>
<keyword evidence="1" id="KW-0547">Nucleotide-binding</keyword>
<accession>A0AAF5Q6V1</accession>
<dbReference type="AlphaFoldDB" id="A0AAF5Q6V1"/>
<evidence type="ECO:0000313" key="5">
    <source>
        <dbReference type="WBParaSite" id="mrna-Wban_10947"/>
    </source>
</evidence>
<feature type="domain" description="Protein kinase" evidence="3">
    <location>
        <begin position="1"/>
        <end position="195"/>
    </location>
</feature>
<reference evidence="4" key="2">
    <citation type="journal article" date="2016" name="Mol. Ecol.">
        <title>Population genomics of the filarial nematode parasite Wuchereria bancrofti from mosquitoes.</title>
        <authorList>
            <person name="Small S.T."/>
            <person name="Reimer L.J."/>
            <person name="Tisch D.J."/>
            <person name="King C.L."/>
            <person name="Christensen B.M."/>
            <person name="Siba P.M."/>
            <person name="Kazura J.W."/>
            <person name="Serre D."/>
            <person name="Zimmerman P.A."/>
        </authorList>
    </citation>
    <scope>NUCLEOTIDE SEQUENCE</scope>
    <source>
        <strain evidence="4">pt0022</strain>
    </source>
</reference>
<dbReference type="SUPFAM" id="SSF56112">
    <property type="entry name" value="Protein kinase-like (PK-like)"/>
    <property type="match status" value="2"/>
</dbReference>